<feature type="DNA-binding region" description="Homeobox" evidence="4">
    <location>
        <begin position="155"/>
        <end position="217"/>
    </location>
</feature>
<keyword evidence="3 4" id="KW-0539">Nucleus</keyword>
<dbReference type="SMART" id="SM00389">
    <property type="entry name" value="HOX"/>
    <property type="match status" value="1"/>
</dbReference>
<feature type="compositionally biased region" description="Basic residues" evidence="5">
    <location>
        <begin position="81"/>
        <end position="92"/>
    </location>
</feature>
<feature type="compositionally biased region" description="Low complexity" evidence="5">
    <location>
        <begin position="117"/>
        <end position="127"/>
    </location>
</feature>
<dbReference type="Proteomes" id="UP000253551">
    <property type="component" value="Unassembled WGS sequence"/>
</dbReference>
<dbReference type="InterPro" id="IPR050224">
    <property type="entry name" value="TALE_homeobox"/>
</dbReference>
<dbReference type="AlphaFoldDB" id="A0A367IYQ7"/>
<dbReference type="InterPro" id="IPR001356">
    <property type="entry name" value="HD"/>
</dbReference>
<dbReference type="GO" id="GO:0003677">
    <property type="term" value="F:DNA binding"/>
    <property type="evidence" value="ECO:0007669"/>
    <property type="project" value="UniProtKB-UniRule"/>
</dbReference>
<dbReference type="GO" id="GO:0005634">
    <property type="term" value="C:nucleus"/>
    <property type="evidence" value="ECO:0007669"/>
    <property type="project" value="UniProtKB-SubCell"/>
</dbReference>
<dbReference type="SUPFAM" id="SSF46689">
    <property type="entry name" value="Homeodomain-like"/>
    <property type="match status" value="1"/>
</dbReference>
<accession>A0A367IYQ7</accession>
<comment type="subcellular location">
    <subcellularLocation>
        <location evidence="4">Nucleus</location>
    </subcellularLocation>
</comment>
<evidence type="ECO:0000313" key="8">
    <source>
        <dbReference type="Proteomes" id="UP000253551"/>
    </source>
</evidence>
<dbReference type="GO" id="GO:0006355">
    <property type="term" value="P:regulation of DNA-templated transcription"/>
    <property type="evidence" value="ECO:0007669"/>
    <property type="project" value="InterPro"/>
</dbReference>
<dbReference type="PROSITE" id="PS50071">
    <property type="entry name" value="HOMEOBOX_2"/>
    <property type="match status" value="1"/>
</dbReference>
<dbReference type="Pfam" id="PF05920">
    <property type="entry name" value="Homeobox_KN"/>
    <property type="match status" value="1"/>
</dbReference>
<organism evidence="7 8">
    <name type="scientific">Rhizopus stolonifer</name>
    <name type="common">Rhizopus nigricans</name>
    <dbReference type="NCBI Taxonomy" id="4846"/>
    <lineage>
        <taxon>Eukaryota</taxon>
        <taxon>Fungi</taxon>
        <taxon>Fungi incertae sedis</taxon>
        <taxon>Mucoromycota</taxon>
        <taxon>Mucoromycotina</taxon>
        <taxon>Mucoromycetes</taxon>
        <taxon>Mucorales</taxon>
        <taxon>Mucorineae</taxon>
        <taxon>Rhizopodaceae</taxon>
        <taxon>Rhizopus</taxon>
    </lineage>
</organism>
<dbReference type="EMBL" id="PJQM01004968">
    <property type="protein sequence ID" value="RCH82814.1"/>
    <property type="molecule type" value="Genomic_DNA"/>
</dbReference>
<sequence length="261" mass="29843">MTQHRIFKPVILFHDHSYSTDPSGVTHRIHIPYGDPYYIPLIQQKKQTVGMMLKSNGKAWYDIIQSTRQELSPKPTQSPKLSKKPKKTRRPNNKSNLFSDDDDDDAISEEEDFHLTSSSSSSSSSDSSCCCESEDHPIKSPLPSSSSALNNTNMIRKRRGNLPKTVTAVLKQWLVEHCRNPYPTEAEKIGLKDKTGLTLNQISNWFINARRRLLPQILDDVNHKGTDHVLLVEGEMIEDDPIPVVVTKRKRRTTNMYHHEE</sequence>
<dbReference type="CDD" id="cd00086">
    <property type="entry name" value="homeodomain"/>
    <property type="match status" value="1"/>
</dbReference>
<dbReference type="OrthoDB" id="10056939at2759"/>
<evidence type="ECO:0000256" key="3">
    <source>
        <dbReference type="ARBA" id="ARBA00023242"/>
    </source>
</evidence>
<dbReference type="InterPro" id="IPR009057">
    <property type="entry name" value="Homeodomain-like_sf"/>
</dbReference>
<name>A0A367IYQ7_RHIST</name>
<protein>
    <recommendedName>
        <fullName evidence="6">Homeobox domain-containing protein</fullName>
    </recommendedName>
</protein>
<feature type="non-terminal residue" evidence="7">
    <location>
        <position position="261"/>
    </location>
</feature>
<reference evidence="7 8" key="1">
    <citation type="journal article" date="2018" name="G3 (Bethesda)">
        <title>Phylogenetic and Phylogenomic Definition of Rhizopus Species.</title>
        <authorList>
            <person name="Gryganskyi A.P."/>
            <person name="Golan J."/>
            <person name="Dolatabadi S."/>
            <person name="Mondo S."/>
            <person name="Robb S."/>
            <person name="Idnurm A."/>
            <person name="Muszewska A."/>
            <person name="Steczkiewicz K."/>
            <person name="Masonjones S."/>
            <person name="Liao H.L."/>
            <person name="Gajdeczka M.T."/>
            <person name="Anike F."/>
            <person name="Vuek A."/>
            <person name="Anishchenko I.M."/>
            <person name="Voigt K."/>
            <person name="de Hoog G.S."/>
            <person name="Smith M.E."/>
            <person name="Heitman J."/>
            <person name="Vilgalys R."/>
            <person name="Stajich J.E."/>
        </authorList>
    </citation>
    <scope>NUCLEOTIDE SEQUENCE [LARGE SCALE GENOMIC DNA]</scope>
    <source>
        <strain evidence="7 8">LSU 92-RS-03</strain>
    </source>
</reference>
<feature type="compositionally biased region" description="Acidic residues" evidence="5">
    <location>
        <begin position="99"/>
        <end position="112"/>
    </location>
</feature>
<gene>
    <name evidence="7" type="ORF">CU098_002446</name>
</gene>
<evidence type="ECO:0000259" key="6">
    <source>
        <dbReference type="PROSITE" id="PS50071"/>
    </source>
</evidence>
<feature type="region of interest" description="Disordered" evidence="5">
    <location>
        <begin position="68"/>
        <end position="149"/>
    </location>
</feature>
<dbReference type="InterPro" id="IPR008422">
    <property type="entry name" value="KN_HD"/>
</dbReference>
<evidence type="ECO:0000256" key="1">
    <source>
        <dbReference type="ARBA" id="ARBA00023125"/>
    </source>
</evidence>
<evidence type="ECO:0000313" key="7">
    <source>
        <dbReference type="EMBL" id="RCH82814.1"/>
    </source>
</evidence>
<keyword evidence="8" id="KW-1185">Reference proteome</keyword>
<dbReference type="Gene3D" id="1.10.10.60">
    <property type="entry name" value="Homeodomain-like"/>
    <property type="match status" value="1"/>
</dbReference>
<keyword evidence="2 4" id="KW-0371">Homeobox</keyword>
<keyword evidence="1 4" id="KW-0238">DNA-binding</keyword>
<dbReference type="PANTHER" id="PTHR11850">
    <property type="entry name" value="HOMEOBOX PROTEIN TRANSCRIPTION FACTORS"/>
    <property type="match status" value="1"/>
</dbReference>
<feature type="domain" description="Homeobox" evidence="6">
    <location>
        <begin position="153"/>
        <end position="216"/>
    </location>
</feature>
<evidence type="ECO:0000256" key="4">
    <source>
        <dbReference type="PROSITE-ProRule" id="PRU00108"/>
    </source>
</evidence>
<evidence type="ECO:0000256" key="2">
    <source>
        <dbReference type="ARBA" id="ARBA00023155"/>
    </source>
</evidence>
<evidence type="ECO:0000256" key="5">
    <source>
        <dbReference type="SAM" id="MobiDB-lite"/>
    </source>
</evidence>
<dbReference type="STRING" id="4846.A0A367IYQ7"/>
<proteinExistence type="predicted"/>
<feature type="compositionally biased region" description="Polar residues" evidence="5">
    <location>
        <begin position="68"/>
        <end position="80"/>
    </location>
</feature>
<comment type="caution">
    <text evidence="7">The sequence shown here is derived from an EMBL/GenBank/DDBJ whole genome shotgun (WGS) entry which is preliminary data.</text>
</comment>